<dbReference type="RefSeq" id="WP_251807968.1">
    <property type="nucleotide sequence ID" value="NZ_CP166679.1"/>
</dbReference>
<keyword evidence="2" id="KW-0449">Lipoprotein</keyword>
<dbReference type="PROSITE" id="PS51257">
    <property type="entry name" value="PROKAR_LIPOPROTEIN"/>
    <property type="match status" value="1"/>
</dbReference>
<accession>A0ABW5VFM3</accession>
<dbReference type="Gene3D" id="1.25.40.390">
    <property type="match status" value="1"/>
</dbReference>
<evidence type="ECO:0000313" key="2">
    <source>
        <dbReference type="EMBL" id="MFD2789250.1"/>
    </source>
</evidence>
<dbReference type="Proteomes" id="UP001597532">
    <property type="component" value="Unassembled WGS sequence"/>
</dbReference>
<evidence type="ECO:0000313" key="3">
    <source>
        <dbReference type="Proteomes" id="UP001597532"/>
    </source>
</evidence>
<gene>
    <name evidence="2" type="ORF">ACFS1K_05730</name>
</gene>
<dbReference type="InterPro" id="IPR011990">
    <property type="entry name" value="TPR-like_helical_dom_sf"/>
</dbReference>
<dbReference type="EMBL" id="JBHUOK010000021">
    <property type="protein sequence ID" value="MFD2789250.1"/>
    <property type="molecule type" value="Genomic_DNA"/>
</dbReference>
<proteinExistence type="predicted"/>
<sequence>MKKLYKNILVLVPCFLIMSSCDHIEDINVSPNNAEDVSSNYVLTYVLTETAKAYNNLGRDGNNISGAMQYTQRGTDFQALRVNSYDWAPEGWGNYYEILRNNEIIYKKAVEEDHKFFQGISLVMRSFIFGLVTDLYGDCPYSESLSANEEIFFPKYDEQKFIYKGILEDLRTANELLTNVDLSTNLVASSADVIYGGNPEKWRMFANSLRLRYAMRLDNKRSEMNALGINTVTEFKAASDFVFQSGSDSATMEFLGVSDYNAAPGGSLNSSNPGFAFKPCSTIVDELVGLQDPRLDRWVLPVLRKWDTSVTEPTPLDYVNIYGEPQDVLLVPPIAGNTSPINYSLYVGLPPGLAGSNALVYNRGGDTSQYPTEGMPYVSFLHGRYRENVEDYIKVRLITFSEVEFLLAEAALKGDYGISGSAEVHYQNAIKASWEDYGVELANSGNDFTSYYSNLDVNLNGATNKLERIISQKWISSWMGIESWFDWRRTGYPDLQTGPVALFGDKLPLRFMYPSPNLDPKYIANYNEAVDRLEKTPNVPSGQNGDHSYSKMWLLQGTSKPWN</sequence>
<protein>
    <submittedName>
        <fullName evidence="2">SusD/RagB family nutrient-binding outer membrane lipoprotein</fullName>
    </submittedName>
</protein>
<dbReference type="InterPro" id="IPR041662">
    <property type="entry name" value="SusD-like_2"/>
</dbReference>
<organism evidence="2 3">
    <name type="scientific">Arenibacter antarcticus</name>
    <dbReference type="NCBI Taxonomy" id="2040469"/>
    <lineage>
        <taxon>Bacteria</taxon>
        <taxon>Pseudomonadati</taxon>
        <taxon>Bacteroidota</taxon>
        <taxon>Flavobacteriia</taxon>
        <taxon>Flavobacteriales</taxon>
        <taxon>Flavobacteriaceae</taxon>
        <taxon>Arenibacter</taxon>
    </lineage>
</organism>
<reference evidence="3" key="1">
    <citation type="journal article" date="2019" name="Int. J. Syst. Evol. Microbiol.">
        <title>The Global Catalogue of Microorganisms (GCM) 10K type strain sequencing project: providing services to taxonomists for standard genome sequencing and annotation.</title>
        <authorList>
            <consortium name="The Broad Institute Genomics Platform"/>
            <consortium name="The Broad Institute Genome Sequencing Center for Infectious Disease"/>
            <person name="Wu L."/>
            <person name="Ma J."/>
        </authorList>
    </citation>
    <scope>NUCLEOTIDE SEQUENCE [LARGE SCALE GENOMIC DNA]</scope>
    <source>
        <strain evidence="3">KCTC 52924</strain>
    </source>
</reference>
<dbReference type="SUPFAM" id="SSF48452">
    <property type="entry name" value="TPR-like"/>
    <property type="match status" value="1"/>
</dbReference>
<dbReference type="Pfam" id="PF12771">
    <property type="entry name" value="SusD-like_2"/>
    <property type="match status" value="2"/>
</dbReference>
<keyword evidence="1" id="KW-0732">Signal</keyword>
<comment type="caution">
    <text evidence="2">The sequence shown here is derived from an EMBL/GenBank/DDBJ whole genome shotgun (WGS) entry which is preliminary data.</text>
</comment>
<evidence type="ECO:0000256" key="1">
    <source>
        <dbReference type="SAM" id="SignalP"/>
    </source>
</evidence>
<feature type="chain" id="PRO_5047542096" evidence="1">
    <location>
        <begin position="25"/>
        <end position="563"/>
    </location>
</feature>
<name>A0ABW5VFM3_9FLAO</name>
<feature type="signal peptide" evidence="1">
    <location>
        <begin position="1"/>
        <end position="24"/>
    </location>
</feature>
<keyword evidence="3" id="KW-1185">Reference proteome</keyword>